<comment type="caution">
    <text evidence="1">The sequence shown here is derived from an EMBL/GenBank/DDBJ whole genome shotgun (WGS) entry which is preliminary data.</text>
</comment>
<dbReference type="AlphaFoldDB" id="A0A7X4H7P0"/>
<dbReference type="EMBL" id="WWCU01000002">
    <property type="protein sequence ID" value="MYN06225.1"/>
    <property type="molecule type" value="Genomic_DNA"/>
</dbReference>
<dbReference type="RefSeq" id="WP_161070611.1">
    <property type="nucleotide sequence ID" value="NZ_CP086370.1"/>
</dbReference>
<dbReference type="Proteomes" id="UP000450676">
    <property type="component" value="Unassembled WGS sequence"/>
</dbReference>
<evidence type="ECO:0000313" key="1">
    <source>
        <dbReference type="EMBL" id="MYN06225.1"/>
    </source>
</evidence>
<gene>
    <name evidence="1" type="ORF">GTP77_02615</name>
</gene>
<name>A0A7X4H7P0_9BURK</name>
<proteinExistence type="predicted"/>
<organism evidence="1 2">
    <name type="scientific">Pseudoduganella aquatica</name>
    <dbReference type="NCBI Taxonomy" id="2660641"/>
    <lineage>
        <taxon>Bacteria</taxon>
        <taxon>Pseudomonadati</taxon>
        <taxon>Pseudomonadota</taxon>
        <taxon>Betaproteobacteria</taxon>
        <taxon>Burkholderiales</taxon>
        <taxon>Oxalobacteraceae</taxon>
        <taxon>Telluria group</taxon>
        <taxon>Pseudoduganella</taxon>
    </lineage>
</organism>
<accession>A0A7X4H7P0</accession>
<protein>
    <submittedName>
        <fullName evidence="1">Uncharacterized protein</fullName>
    </submittedName>
</protein>
<reference evidence="1 2" key="1">
    <citation type="submission" date="2019-12" db="EMBL/GenBank/DDBJ databases">
        <title>Novel species isolated from a subtropical stream in China.</title>
        <authorList>
            <person name="Lu H."/>
        </authorList>
    </citation>
    <scope>NUCLEOTIDE SEQUENCE [LARGE SCALE GENOMIC DNA]</scope>
    <source>
        <strain evidence="1 2">FT127W</strain>
    </source>
</reference>
<evidence type="ECO:0000313" key="2">
    <source>
        <dbReference type="Proteomes" id="UP000450676"/>
    </source>
</evidence>
<sequence>MANRDPICARYFNQADISITWDSSIGSEQLEWDAVTIAKLTGAPDGSNILIRRGVGSVDCFVLTVKNDAIFKYPSEYILFGESPAGRPQLLMESIYVRPELRRMGVGVRSAMISLLAAKMLDFATVKLLAAGSAANRRMFVGYHVWPQLGFDAPLPVENSRALPPSLAGAVCLSDLMVSEEGRRWWYDHGSAIEVEFELADGSASWKLFSCYAKRKGVCL</sequence>
<keyword evidence="2" id="KW-1185">Reference proteome</keyword>